<evidence type="ECO:0000313" key="2">
    <source>
        <dbReference type="EMBL" id="OEG18902.1"/>
    </source>
</evidence>
<name>A0A1E5H210_9ENTE</name>
<sequence>MNDQERVKYNRLILENEELTNELNSGKRKIEESIYNLEEDFHRGFQELSSLNDENSRFGGSKTSWLQRNNEEQERAFRQLLRESNEQIALAYKKETKKMDEEREMLYKKRSDIPWD</sequence>
<keyword evidence="3" id="KW-1185">Reference proteome</keyword>
<dbReference type="Proteomes" id="UP000094764">
    <property type="component" value="Unassembled WGS sequence"/>
</dbReference>
<dbReference type="AlphaFoldDB" id="A0A1E5H210"/>
<dbReference type="RefSeq" id="WP_069634089.1">
    <property type="nucleotide sequence ID" value="NZ_JXKZ01000020.1"/>
</dbReference>
<organism evidence="2 3">
    <name type="scientific">Enterococcus quebecensis</name>
    <dbReference type="NCBI Taxonomy" id="903983"/>
    <lineage>
        <taxon>Bacteria</taxon>
        <taxon>Bacillati</taxon>
        <taxon>Bacillota</taxon>
        <taxon>Bacilli</taxon>
        <taxon>Lactobacillales</taxon>
        <taxon>Enterococcaceae</taxon>
        <taxon>Enterococcus</taxon>
    </lineage>
</organism>
<feature type="coiled-coil region" evidence="1">
    <location>
        <begin position="2"/>
        <end position="29"/>
    </location>
</feature>
<gene>
    <name evidence="2" type="ORF">BCR23_12905</name>
</gene>
<evidence type="ECO:0000313" key="3">
    <source>
        <dbReference type="Proteomes" id="UP000094764"/>
    </source>
</evidence>
<keyword evidence="1" id="KW-0175">Coiled coil</keyword>
<protein>
    <recommendedName>
        <fullName evidence="4">DUF3958 domain-containing protein</fullName>
    </recommendedName>
</protein>
<proteinExistence type="predicted"/>
<dbReference type="STRING" id="903983.BCR23_12905"/>
<reference evidence="3" key="1">
    <citation type="submission" date="2016-09" db="EMBL/GenBank/DDBJ databases">
        <authorList>
            <person name="Gulvik C.A."/>
        </authorList>
    </citation>
    <scope>NUCLEOTIDE SEQUENCE [LARGE SCALE GENOMIC DNA]</scope>
    <source>
        <strain evidence="3">LMG 26306</strain>
    </source>
</reference>
<comment type="caution">
    <text evidence="2">The sequence shown here is derived from an EMBL/GenBank/DDBJ whole genome shotgun (WGS) entry which is preliminary data.</text>
</comment>
<evidence type="ECO:0008006" key="4">
    <source>
        <dbReference type="Google" id="ProtNLM"/>
    </source>
</evidence>
<accession>A0A1E5H210</accession>
<dbReference type="OrthoDB" id="2366162at2"/>
<evidence type="ECO:0000256" key="1">
    <source>
        <dbReference type="SAM" id="Coils"/>
    </source>
</evidence>
<dbReference type="EMBL" id="MIKB01000002">
    <property type="protein sequence ID" value="OEG18902.1"/>
    <property type="molecule type" value="Genomic_DNA"/>
</dbReference>